<reference evidence="3" key="1">
    <citation type="journal article" date="2018" name="Nat. Microbiol.">
        <title>Leveraging single-cell genomics to expand the fungal tree of life.</title>
        <authorList>
            <person name="Ahrendt S.R."/>
            <person name="Quandt C.A."/>
            <person name="Ciobanu D."/>
            <person name="Clum A."/>
            <person name="Salamov A."/>
            <person name="Andreopoulos B."/>
            <person name="Cheng J.F."/>
            <person name="Woyke T."/>
            <person name="Pelin A."/>
            <person name="Henrissat B."/>
            <person name="Reynolds N.K."/>
            <person name="Benny G.L."/>
            <person name="Smith M.E."/>
            <person name="James T.Y."/>
            <person name="Grigoriev I.V."/>
        </authorList>
    </citation>
    <scope>NUCLEOTIDE SEQUENCE [LARGE SCALE GENOMIC DNA]</scope>
    <source>
        <strain evidence="3">ATCC 52028</strain>
    </source>
</reference>
<dbReference type="AlphaFoldDB" id="A0A4V1ITK8"/>
<dbReference type="EMBL" id="ML009280">
    <property type="protein sequence ID" value="RKO97407.1"/>
    <property type="molecule type" value="Genomic_DNA"/>
</dbReference>
<accession>A0A4V1ITK8</accession>
<dbReference type="Proteomes" id="UP000268535">
    <property type="component" value="Unassembled WGS sequence"/>
</dbReference>
<sequence length="156" mass="16415">MPEHGQHGRWSPRWYGECRCDLGSARERCCDPYMLRMPHVPLATVVPTVASAPTDALVSAMVVADSIEAAVPTELPQPITIYHMPNTPSPSGRCLSAPHDIAQTRKSGKSVVTPNPPLDGGPCDGGPDVGEPLAQAPEMACRTEHAAAGPGRTTTA</sequence>
<feature type="region of interest" description="Disordered" evidence="1">
    <location>
        <begin position="102"/>
        <end position="133"/>
    </location>
</feature>
<evidence type="ECO:0000256" key="1">
    <source>
        <dbReference type="SAM" id="MobiDB-lite"/>
    </source>
</evidence>
<protein>
    <submittedName>
        <fullName evidence="2">Uncharacterized protein</fullName>
    </submittedName>
</protein>
<evidence type="ECO:0000313" key="2">
    <source>
        <dbReference type="EMBL" id="RKO97407.1"/>
    </source>
</evidence>
<name>A0A4V1ITK8_9FUNG</name>
<evidence type="ECO:0000313" key="3">
    <source>
        <dbReference type="Proteomes" id="UP000268535"/>
    </source>
</evidence>
<organism evidence="2 3">
    <name type="scientific">Caulochytrium protostelioides</name>
    <dbReference type="NCBI Taxonomy" id="1555241"/>
    <lineage>
        <taxon>Eukaryota</taxon>
        <taxon>Fungi</taxon>
        <taxon>Fungi incertae sedis</taxon>
        <taxon>Chytridiomycota</taxon>
        <taxon>Chytridiomycota incertae sedis</taxon>
        <taxon>Chytridiomycetes</taxon>
        <taxon>Caulochytriales</taxon>
        <taxon>Caulochytriaceae</taxon>
        <taxon>Caulochytrium</taxon>
    </lineage>
</organism>
<proteinExistence type="predicted"/>
<gene>
    <name evidence="2" type="ORF">CAUPRSCDRAFT_10917</name>
</gene>